<dbReference type="Pfam" id="PF02108">
    <property type="entry name" value="FliH"/>
    <property type="match status" value="1"/>
</dbReference>
<evidence type="ECO:0000256" key="9">
    <source>
        <dbReference type="ARBA" id="ARBA00023225"/>
    </source>
</evidence>
<dbReference type="PANTHER" id="PTHR34982">
    <property type="entry name" value="YOP PROTEINS TRANSLOCATION PROTEIN L"/>
    <property type="match status" value="1"/>
</dbReference>
<dbReference type="OrthoDB" id="8480773at2"/>
<comment type="function">
    <text evidence="1">Needed for flagellar regrowth and assembly.</text>
</comment>
<evidence type="ECO:0000313" key="12">
    <source>
        <dbReference type="Proteomes" id="UP000250744"/>
    </source>
</evidence>
<organism evidence="11 12">
    <name type="scientific">Nitrincola tibetensis</name>
    <dbReference type="NCBI Taxonomy" id="2219697"/>
    <lineage>
        <taxon>Bacteria</taxon>
        <taxon>Pseudomonadati</taxon>
        <taxon>Pseudomonadota</taxon>
        <taxon>Gammaproteobacteria</taxon>
        <taxon>Oceanospirillales</taxon>
        <taxon>Oceanospirillaceae</taxon>
        <taxon>Nitrincola</taxon>
    </lineage>
</organism>
<dbReference type="InterPro" id="IPR051472">
    <property type="entry name" value="T3SS_Stator/FliH"/>
</dbReference>
<comment type="caution">
    <text evidence="11">The sequence shown here is derived from an EMBL/GenBank/DDBJ whole genome shotgun (WGS) entry which is preliminary data.</text>
</comment>
<dbReference type="GO" id="GO:0015031">
    <property type="term" value="P:protein transport"/>
    <property type="evidence" value="ECO:0007669"/>
    <property type="project" value="UniProtKB-KW"/>
</dbReference>
<evidence type="ECO:0000259" key="10">
    <source>
        <dbReference type="Pfam" id="PF02108"/>
    </source>
</evidence>
<dbReference type="Proteomes" id="UP000250744">
    <property type="component" value="Unassembled WGS sequence"/>
</dbReference>
<evidence type="ECO:0000256" key="1">
    <source>
        <dbReference type="ARBA" id="ARBA00003041"/>
    </source>
</evidence>
<dbReference type="InterPro" id="IPR018035">
    <property type="entry name" value="Flagellar_FliH/T3SS_HrpE"/>
</dbReference>
<evidence type="ECO:0000256" key="6">
    <source>
        <dbReference type="ARBA" id="ARBA00022490"/>
    </source>
</evidence>
<accession>A0A364NHS7</accession>
<dbReference type="RefSeq" id="WP_112160597.1">
    <property type="nucleotide sequence ID" value="NZ_QKRX01000021.1"/>
</dbReference>
<evidence type="ECO:0000256" key="8">
    <source>
        <dbReference type="ARBA" id="ARBA00022927"/>
    </source>
</evidence>
<dbReference type="PANTHER" id="PTHR34982:SF1">
    <property type="entry name" value="FLAGELLAR ASSEMBLY PROTEIN FLIH"/>
    <property type="match status" value="1"/>
</dbReference>
<gene>
    <name evidence="11" type="ORF">DN062_17545</name>
</gene>
<dbReference type="GO" id="GO:0005829">
    <property type="term" value="C:cytosol"/>
    <property type="evidence" value="ECO:0007669"/>
    <property type="project" value="TreeGrafter"/>
</dbReference>
<dbReference type="GO" id="GO:0009288">
    <property type="term" value="C:bacterial-type flagellum"/>
    <property type="evidence" value="ECO:0007669"/>
    <property type="project" value="InterPro"/>
</dbReference>
<dbReference type="PRINTS" id="PR01003">
    <property type="entry name" value="FLGFLIH"/>
</dbReference>
<name>A0A364NHS7_9GAMM</name>
<dbReference type="AlphaFoldDB" id="A0A364NHS7"/>
<keyword evidence="6" id="KW-0963">Cytoplasm</keyword>
<evidence type="ECO:0000256" key="2">
    <source>
        <dbReference type="ARBA" id="ARBA00004496"/>
    </source>
</evidence>
<dbReference type="EMBL" id="QKRX01000021">
    <property type="protein sequence ID" value="RAU16571.1"/>
    <property type="molecule type" value="Genomic_DNA"/>
</dbReference>
<reference evidence="11 12" key="1">
    <citation type="submission" date="2018-06" db="EMBL/GenBank/DDBJ databases">
        <title>Nitrincola tibetense sp. nov., isolated from Lake XuguoCo on Tibetan Plateau.</title>
        <authorList>
            <person name="Xing P."/>
        </authorList>
    </citation>
    <scope>NUCLEOTIDE SEQUENCE [LARGE SCALE GENOMIC DNA]</scope>
    <source>
        <strain evidence="12">xg18</strain>
    </source>
</reference>
<dbReference type="InterPro" id="IPR000563">
    <property type="entry name" value="Flag_FliH"/>
</dbReference>
<evidence type="ECO:0000256" key="4">
    <source>
        <dbReference type="ARBA" id="ARBA00016507"/>
    </source>
</evidence>
<evidence type="ECO:0000256" key="3">
    <source>
        <dbReference type="ARBA" id="ARBA00006602"/>
    </source>
</evidence>
<dbReference type="GO" id="GO:0071973">
    <property type="term" value="P:bacterial-type flagellum-dependent cell motility"/>
    <property type="evidence" value="ECO:0007669"/>
    <property type="project" value="InterPro"/>
</dbReference>
<comment type="subcellular location">
    <subcellularLocation>
        <location evidence="2">Cytoplasm</location>
    </subcellularLocation>
</comment>
<evidence type="ECO:0000313" key="11">
    <source>
        <dbReference type="EMBL" id="RAU16571.1"/>
    </source>
</evidence>
<evidence type="ECO:0000256" key="5">
    <source>
        <dbReference type="ARBA" id="ARBA00022448"/>
    </source>
</evidence>
<dbReference type="GO" id="GO:0003774">
    <property type="term" value="F:cytoskeletal motor activity"/>
    <property type="evidence" value="ECO:0007669"/>
    <property type="project" value="InterPro"/>
</dbReference>
<feature type="domain" description="Flagellar assembly protein FliH/Type III secretion system HrpE" evidence="10">
    <location>
        <begin position="111"/>
        <end position="229"/>
    </location>
</feature>
<keyword evidence="5" id="KW-0813">Transport</keyword>
<dbReference type="SUPFAM" id="SSF160527">
    <property type="entry name" value="V-type ATPase subunit E-like"/>
    <property type="match status" value="1"/>
</dbReference>
<proteinExistence type="inferred from homology"/>
<keyword evidence="8" id="KW-0653">Protein transport</keyword>
<protein>
    <recommendedName>
        <fullName evidence="4">Flagellar assembly protein FliH</fullName>
    </recommendedName>
</protein>
<keyword evidence="12" id="KW-1185">Reference proteome</keyword>
<keyword evidence="9" id="KW-1006">Bacterial flagellum protein export</keyword>
<dbReference type="GO" id="GO:0044781">
    <property type="term" value="P:bacterial-type flagellum organization"/>
    <property type="evidence" value="ECO:0007669"/>
    <property type="project" value="UniProtKB-KW"/>
</dbReference>
<keyword evidence="7" id="KW-1005">Bacterial flagellum biogenesis</keyword>
<comment type="similarity">
    <text evidence="3">Belongs to the FliH family.</text>
</comment>
<evidence type="ECO:0000256" key="7">
    <source>
        <dbReference type="ARBA" id="ARBA00022795"/>
    </source>
</evidence>
<sequence>MTKSDNAIPVRIPAAKAGKLQTWQLPDIERSSSFSPLHALREQEIVRVVDEEVAAEKLTVKELDAIREEAYKEGFAEGRQDGFEQGKREGYEQGLAMGLNEGQGQIDIQLQVLQSIQSQLFDPLASKEAQLEALFYGLVVKISEAIVMSELSISEDRLKSTLKQALDALPAQPKQLKIVMHPEDSQLLSEYAERHGLEFLDDVSMTRGGCRLISEHSEVDYQVETRFSQVLDQFKASLRMPLEPNLAE</sequence>